<evidence type="ECO:0008006" key="3">
    <source>
        <dbReference type="Google" id="ProtNLM"/>
    </source>
</evidence>
<proteinExistence type="predicted"/>
<name>A0A6C0BQQ5_9ZZZZ</name>
<evidence type="ECO:0000313" key="2">
    <source>
        <dbReference type="EMBL" id="QHS94526.1"/>
    </source>
</evidence>
<accession>A0A6C0BQQ5</accession>
<keyword evidence="1" id="KW-0175">Coiled coil</keyword>
<dbReference type="EMBL" id="MN739226">
    <property type="protein sequence ID" value="QHS94526.1"/>
    <property type="molecule type" value="Genomic_DNA"/>
</dbReference>
<evidence type="ECO:0000256" key="1">
    <source>
        <dbReference type="SAM" id="Coils"/>
    </source>
</evidence>
<dbReference type="AlphaFoldDB" id="A0A6C0BQQ5"/>
<sequence>MSLETLKERIESMTESHQEEILKIFNLSSVEVSENSNGSFVNLTLVGADVIQKLETYADYVDEQTKELETIEDEKNHLKTTFFKNNV</sequence>
<protein>
    <recommendedName>
        <fullName evidence="3">NET domain-containing protein</fullName>
    </recommendedName>
</protein>
<feature type="coiled-coil region" evidence="1">
    <location>
        <begin position="54"/>
        <end position="81"/>
    </location>
</feature>
<reference evidence="2" key="1">
    <citation type="journal article" date="2020" name="Nature">
        <title>Giant virus diversity and host interactions through global metagenomics.</title>
        <authorList>
            <person name="Schulz F."/>
            <person name="Roux S."/>
            <person name="Paez-Espino D."/>
            <person name="Jungbluth S."/>
            <person name="Walsh D.A."/>
            <person name="Denef V.J."/>
            <person name="McMahon K.D."/>
            <person name="Konstantinidis K.T."/>
            <person name="Eloe-Fadrosh E.A."/>
            <person name="Kyrpides N.C."/>
            <person name="Woyke T."/>
        </authorList>
    </citation>
    <scope>NUCLEOTIDE SEQUENCE</scope>
    <source>
        <strain evidence="2">GVMAG-M-3300018416-45</strain>
    </source>
</reference>
<organism evidence="2">
    <name type="scientific">viral metagenome</name>
    <dbReference type="NCBI Taxonomy" id="1070528"/>
    <lineage>
        <taxon>unclassified sequences</taxon>
        <taxon>metagenomes</taxon>
        <taxon>organismal metagenomes</taxon>
    </lineage>
</organism>